<dbReference type="EMBL" id="BBYR01000007">
    <property type="protein sequence ID" value="GAP34351.1"/>
    <property type="molecule type" value="Genomic_DNA"/>
</dbReference>
<gene>
    <name evidence="4" type="ORF">ISF6_4526</name>
</gene>
<feature type="transmembrane region" description="Helical" evidence="2">
    <location>
        <begin position="159"/>
        <end position="186"/>
    </location>
</feature>
<feature type="domain" description="DUF2062" evidence="3">
    <location>
        <begin position="20"/>
        <end position="190"/>
    </location>
</feature>
<evidence type="ECO:0000256" key="2">
    <source>
        <dbReference type="SAM" id="Phobius"/>
    </source>
</evidence>
<comment type="caution">
    <text evidence="4">The sequence shown here is derived from an EMBL/GenBank/DDBJ whole genome shotgun (WGS) entry which is preliminary data.</text>
</comment>
<keyword evidence="2" id="KW-0812">Transmembrane</keyword>
<sequence length="202" mass="21684">MRRLTRWLPSREALEANRWLRWLGPTLTQPCLWHLGRRGVALGVALGIFFGLLIPVAQIPVSAAAAVALRANLPAAVASTLVTNPVTFGPIYWAAWKLGNRLLGEPAGAAPDRLAPVEPRDQPAPGAGAAPGARAAAEAAEAHALRRFWQSITGVGKPLLLGLALFAVAGGLLVYAAISLGWRVAVRLRRRRRLRRRMPARA</sequence>
<feature type="transmembrane region" description="Helical" evidence="2">
    <location>
        <begin position="40"/>
        <end position="61"/>
    </location>
</feature>
<keyword evidence="2" id="KW-0472">Membrane</keyword>
<evidence type="ECO:0000259" key="3">
    <source>
        <dbReference type="Pfam" id="PF09835"/>
    </source>
</evidence>
<feature type="region of interest" description="Disordered" evidence="1">
    <location>
        <begin position="113"/>
        <end position="132"/>
    </location>
</feature>
<reference evidence="5" key="1">
    <citation type="submission" date="2015-07" db="EMBL/GenBank/DDBJ databases">
        <title>Discovery of a poly(ethylene terephthalate assimilation.</title>
        <authorList>
            <person name="Yoshida S."/>
            <person name="Hiraga K."/>
            <person name="Takehana T."/>
            <person name="Taniguchi I."/>
            <person name="Yamaji H."/>
            <person name="Maeda Y."/>
            <person name="Toyohara K."/>
            <person name="Miyamoto K."/>
            <person name="Kimura Y."/>
            <person name="Oda K."/>
        </authorList>
    </citation>
    <scope>NUCLEOTIDE SEQUENCE [LARGE SCALE GENOMIC DNA]</scope>
    <source>
        <strain evidence="5">NBRC 110686 / TISTR 2288 / 201-F6</strain>
    </source>
</reference>
<evidence type="ECO:0000313" key="4">
    <source>
        <dbReference type="EMBL" id="GAP34351.1"/>
    </source>
</evidence>
<dbReference type="PANTHER" id="PTHR40547">
    <property type="entry name" value="SLL0298 PROTEIN"/>
    <property type="match status" value="1"/>
</dbReference>
<keyword evidence="2" id="KW-1133">Transmembrane helix</keyword>
<feature type="compositionally biased region" description="Low complexity" evidence="1">
    <location>
        <begin position="123"/>
        <end position="132"/>
    </location>
</feature>
<dbReference type="AlphaFoldDB" id="A0A0K8NVC9"/>
<evidence type="ECO:0000313" key="5">
    <source>
        <dbReference type="Proteomes" id="UP000037660"/>
    </source>
</evidence>
<reference evidence="4 5" key="2">
    <citation type="journal article" date="2016" name="Science">
        <title>A bacterium that degrades and assimilates poly(ethylene terephthalate).</title>
        <authorList>
            <person name="Yoshida S."/>
            <person name="Hiraga K."/>
            <person name="Takehana T."/>
            <person name="Taniguchi I."/>
            <person name="Yamaji H."/>
            <person name="Maeda Y."/>
            <person name="Toyohara K."/>
            <person name="Miyamoto K."/>
            <person name="Kimura Y."/>
            <person name="Oda K."/>
        </authorList>
    </citation>
    <scope>NUCLEOTIDE SEQUENCE [LARGE SCALE GENOMIC DNA]</scope>
    <source>
        <strain evidence="5">NBRC 110686 / TISTR 2288 / 201-F6</strain>
    </source>
</reference>
<keyword evidence="5" id="KW-1185">Reference proteome</keyword>
<proteinExistence type="predicted"/>
<evidence type="ECO:0000256" key="1">
    <source>
        <dbReference type="SAM" id="MobiDB-lite"/>
    </source>
</evidence>
<protein>
    <recommendedName>
        <fullName evidence="3">DUF2062 domain-containing protein</fullName>
    </recommendedName>
</protein>
<dbReference type="OrthoDB" id="5296274at2"/>
<organism evidence="4 5">
    <name type="scientific">Piscinibacter sakaiensis</name>
    <name type="common">Ideonella sakaiensis</name>
    <dbReference type="NCBI Taxonomy" id="1547922"/>
    <lineage>
        <taxon>Bacteria</taxon>
        <taxon>Pseudomonadati</taxon>
        <taxon>Pseudomonadota</taxon>
        <taxon>Betaproteobacteria</taxon>
        <taxon>Burkholderiales</taxon>
        <taxon>Sphaerotilaceae</taxon>
        <taxon>Piscinibacter</taxon>
    </lineage>
</organism>
<dbReference type="InterPro" id="IPR018639">
    <property type="entry name" value="DUF2062"/>
</dbReference>
<name>A0A0K8NVC9_PISS1</name>
<dbReference type="PANTHER" id="PTHR40547:SF1">
    <property type="entry name" value="SLL0298 PROTEIN"/>
    <property type="match status" value="1"/>
</dbReference>
<dbReference type="Proteomes" id="UP000037660">
    <property type="component" value="Unassembled WGS sequence"/>
</dbReference>
<dbReference type="RefSeq" id="WP_054018488.1">
    <property type="nucleotide sequence ID" value="NZ_BBYR01000007.1"/>
</dbReference>
<accession>A0A0K8NVC9</accession>
<dbReference type="Pfam" id="PF09835">
    <property type="entry name" value="DUF2062"/>
    <property type="match status" value="1"/>
</dbReference>